<dbReference type="Gene3D" id="6.10.250.2410">
    <property type="match status" value="1"/>
</dbReference>
<dbReference type="InterPro" id="IPR003768">
    <property type="entry name" value="ScpA"/>
</dbReference>
<comment type="subcellular location">
    <subcellularLocation>
        <location evidence="3">Cytoplasm</location>
    </subcellularLocation>
    <text evidence="3">Associated with two foci at the outer edges of the nucleoid region in young cells, and at four foci within both cell halves in older cells.</text>
</comment>
<evidence type="ECO:0000313" key="4">
    <source>
        <dbReference type="EMBL" id="MCG4564259.1"/>
    </source>
</evidence>
<evidence type="ECO:0000256" key="2">
    <source>
        <dbReference type="ARBA" id="ARBA00044777"/>
    </source>
</evidence>
<organism evidence="5 6">
    <name type="scientific">Anaerosalibacter bizertensis</name>
    <dbReference type="NCBI Taxonomy" id="932217"/>
    <lineage>
        <taxon>Bacteria</taxon>
        <taxon>Bacillati</taxon>
        <taxon>Bacillota</taxon>
        <taxon>Tissierellia</taxon>
        <taxon>Tissierellales</taxon>
        <taxon>Sporanaerobacteraceae</taxon>
        <taxon>Anaerosalibacter</taxon>
    </lineage>
</organism>
<comment type="subunit">
    <text evidence="3">Component of a cohesin-like complex composed of ScpA, ScpB and the Smc homodimer, in which ScpA and ScpB bind to the head domain of Smc. The presence of the three proteins is required for the association of the complex with DNA.</text>
</comment>
<name>A0A844FG10_9FIRM</name>
<dbReference type="Gene3D" id="1.10.10.580">
    <property type="entry name" value="Structural maintenance of chromosome 1. Chain E"/>
    <property type="match status" value="1"/>
</dbReference>
<dbReference type="Proteomes" id="UP001108123">
    <property type="component" value="Unassembled WGS sequence"/>
</dbReference>
<evidence type="ECO:0000313" key="5">
    <source>
        <dbReference type="EMBL" id="MSS42900.1"/>
    </source>
</evidence>
<proteinExistence type="inferred from homology"/>
<reference evidence="5 6" key="1">
    <citation type="submission" date="2019-08" db="EMBL/GenBank/DDBJ databases">
        <title>In-depth cultivation of the pig gut microbiome towards novel bacterial diversity and tailored functional studies.</title>
        <authorList>
            <person name="Wylensek D."/>
            <person name="Hitch T.C.A."/>
            <person name="Clavel T."/>
        </authorList>
    </citation>
    <scope>NUCLEOTIDE SEQUENCE [LARGE SCALE GENOMIC DNA]</scope>
    <source>
        <strain evidence="5 6">Med78-601-WT-4W-RMD-3</strain>
    </source>
</reference>
<dbReference type="RefSeq" id="WP_154483527.1">
    <property type="nucleotide sequence ID" value="NZ_JAHLOA010000004.1"/>
</dbReference>
<dbReference type="HAMAP" id="MF_01805">
    <property type="entry name" value="ScpA"/>
    <property type="match status" value="1"/>
</dbReference>
<dbReference type="GO" id="GO:0006260">
    <property type="term" value="P:DNA replication"/>
    <property type="evidence" value="ECO:0007669"/>
    <property type="project" value="UniProtKB-UniRule"/>
</dbReference>
<dbReference type="GO" id="GO:0007059">
    <property type="term" value="P:chromosome segregation"/>
    <property type="evidence" value="ECO:0007669"/>
    <property type="project" value="UniProtKB-UniRule"/>
</dbReference>
<reference evidence="4" key="2">
    <citation type="submission" date="2022-01" db="EMBL/GenBank/DDBJ databases">
        <title>Collection of gut derived symbiotic bacterial strains cultured from healthy donors.</title>
        <authorList>
            <person name="Lin H."/>
            <person name="Kohout C."/>
            <person name="Waligurski E."/>
            <person name="Pamer E.G."/>
        </authorList>
    </citation>
    <scope>NUCLEOTIDE SEQUENCE</scope>
    <source>
        <strain evidence="4">MSK.14.39</strain>
    </source>
</reference>
<keyword evidence="3" id="KW-0131">Cell cycle</keyword>
<accession>A0A844FG10</accession>
<keyword evidence="3" id="KW-0963">Cytoplasm</keyword>
<dbReference type="OrthoDB" id="9811016at2"/>
<dbReference type="GO" id="GO:0005737">
    <property type="term" value="C:cytoplasm"/>
    <property type="evidence" value="ECO:0007669"/>
    <property type="project" value="UniProtKB-SubCell"/>
</dbReference>
<gene>
    <name evidence="3" type="primary">scpA</name>
    <name evidence="5" type="ORF">FYJ27_04020</name>
    <name evidence="4" type="ORF">L0P62_02250</name>
</gene>
<keyword evidence="1 3" id="KW-0159">Chromosome partition</keyword>
<sequence length="257" mass="30296">MKYKVVLNTFEGPLDLLLHLIEKAKVDIYDIPISEITDQYMEYLNKAEEIDMEITSEFLVMASTLLEIKSKMLLPSVKEDNEGIQMEMEEVDPRMELVKRLVEYKKYKKAAEKLKDYEQRQNKVFYKPKEEISQYITEDVEEDTVLDDIELEQLADILNNILKKRKIKAEPIDINEIQRDEITLEECMEDLKFRLNVERKIEFSQLFDENTTNSEIIITFLSILELAKLKYIRVKQKNNFSDIILIKKPLEGVASNG</sequence>
<keyword evidence="7" id="KW-1185">Reference proteome</keyword>
<keyword evidence="3" id="KW-0132">Cell division</keyword>
<dbReference type="AlphaFoldDB" id="A0A844FG10"/>
<comment type="function">
    <text evidence="3">Participates in chromosomal partition during cell division. May act via the formation of a condensin-like complex containing Smc and ScpB that pull DNA away from mid-cell into both cell halves.</text>
</comment>
<evidence type="ECO:0000313" key="6">
    <source>
        <dbReference type="Proteomes" id="UP000462760"/>
    </source>
</evidence>
<evidence type="ECO:0000313" key="7">
    <source>
        <dbReference type="Proteomes" id="UP001108123"/>
    </source>
</evidence>
<dbReference type="PANTHER" id="PTHR33969:SF2">
    <property type="entry name" value="SEGREGATION AND CONDENSATION PROTEIN A"/>
    <property type="match status" value="1"/>
</dbReference>
<evidence type="ECO:0000256" key="3">
    <source>
        <dbReference type="HAMAP-Rule" id="MF_01805"/>
    </source>
</evidence>
<dbReference type="Pfam" id="PF02616">
    <property type="entry name" value="SMC_ScpA"/>
    <property type="match status" value="1"/>
</dbReference>
<dbReference type="InterPro" id="IPR023093">
    <property type="entry name" value="ScpA-like_C"/>
</dbReference>
<dbReference type="EMBL" id="JAKNID010000004">
    <property type="protein sequence ID" value="MCG4564259.1"/>
    <property type="molecule type" value="Genomic_DNA"/>
</dbReference>
<evidence type="ECO:0000256" key="1">
    <source>
        <dbReference type="ARBA" id="ARBA00022829"/>
    </source>
</evidence>
<protein>
    <recommendedName>
        <fullName evidence="2 3">Segregation and condensation protein A</fullName>
    </recommendedName>
</protein>
<dbReference type="GO" id="GO:0051301">
    <property type="term" value="P:cell division"/>
    <property type="evidence" value="ECO:0007669"/>
    <property type="project" value="UniProtKB-KW"/>
</dbReference>
<dbReference type="EMBL" id="VULR01000004">
    <property type="protein sequence ID" value="MSS42900.1"/>
    <property type="molecule type" value="Genomic_DNA"/>
</dbReference>
<comment type="similarity">
    <text evidence="3">Belongs to the ScpA family.</text>
</comment>
<dbReference type="Proteomes" id="UP000462760">
    <property type="component" value="Unassembled WGS sequence"/>
</dbReference>
<comment type="caution">
    <text evidence="5">The sequence shown here is derived from an EMBL/GenBank/DDBJ whole genome shotgun (WGS) entry which is preliminary data.</text>
</comment>
<dbReference type="PANTHER" id="PTHR33969">
    <property type="entry name" value="SEGREGATION AND CONDENSATION PROTEIN A"/>
    <property type="match status" value="1"/>
</dbReference>